<keyword evidence="1" id="KW-0472">Membrane</keyword>
<comment type="caution">
    <text evidence="2">The sequence shown here is derived from an EMBL/GenBank/DDBJ whole genome shotgun (WGS) entry which is preliminary data.</text>
</comment>
<proteinExistence type="predicted"/>
<evidence type="ECO:0000313" key="2">
    <source>
        <dbReference type="EMBL" id="OUS20236.1"/>
    </source>
</evidence>
<keyword evidence="1" id="KW-0812">Transmembrane</keyword>
<sequence length="63" mass="7776">MSKFFKYFEYAYLIFAVVFVITGFYELGINPNQAYLLFGMAVVAVFMFFFKRRFRRRFEERNK</sequence>
<dbReference type="Proteomes" id="UP000196102">
    <property type="component" value="Unassembled WGS sequence"/>
</dbReference>
<feature type="transmembrane region" description="Helical" evidence="1">
    <location>
        <begin position="33"/>
        <end position="50"/>
    </location>
</feature>
<dbReference type="RefSeq" id="WP_303685616.1">
    <property type="nucleotide sequence ID" value="NZ_CAJXYO010000031.1"/>
</dbReference>
<evidence type="ECO:0000256" key="1">
    <source>
        <dbReference type="SAM" id="Phobius"/>
    </source>
</evidence>
<gene>
    <name evidence="2" type="ORF">A9Q93_01520</name>
</gene>
<keyword evidence="1" id="KW-1133">Transmembrane helix</keyword>
<accession>A0A1Z8BCB8</accession>
<protein>
    <submittedName>
        <fullName evidence="2">Uncharacterized protein</fullName>
    </submittedName>
</protein>
<feature type="transmembrane region" description="Helical" evidence="1">
    <location>
        <begin position="7"/>
        <end position="27"/>
    </location>
</feature>
<evidence type="ECO:0000313" key="3">
    <source>
        <dbReference type="Proteomes" id="UP000196102"/>
    </source>
</evidence>
<reference evidence="3" key="1">
    <citation type="journal article" date="2017" name="Proc. Natl. Acad. Sci. U.S.A.">
        <title>Simulation of Deepwater Horizon oil plume reveals substrate specialization within a complex community of hydrocarbon-degraders.</title>
        <authorList>
            <person name="Hu P."/>
            <person name="Dubinsky E.A."/>
            <person name="Probst A.J."/>
            <person name="Wang J."/>
            <person name="Sieber C.M.K."/>
            <person name="Tom L.M."/>
            <person name="Gardinali P."/>
            <person name="Banfield J.F."/>
            <person name="Atlas R.M."/>
            <person name="Andersen G.L."/>
        </authorList>
    </citation>
    <scope>NUCLEOTIDE SEQUENCE [LARGE SCALE GENOMIC DNA]</scope>
</reference>
<dbReference type="EMBL" id="MAAX01000025">
    <property type="protein sequence ID" value="OUS20236.1"/>
    <property type="molecule type" value="Genomic_DNA"/>
</dbReference>
<organism evidence="2 3">
    <name type="scientific">Nonlabens dokdonensis</name>
    <dbReference type="NCBI Taxonomy" id="328515"/>
    <lineage>
        <taxon>Bacteria</taxon>
        <taxon>Pseudomonadati</taxon>
        <taxon>Bacteroidota</taxon>
        <taxon>Flavobacteriia</taxon>
        <taxon>Flavobacteriales</taxon>
        <taxon>Flavobacteriaceae</taxon>
        <taxon>Nonlabens</taxon>
    </lineage>
</organism>
<dbReference type="AlphaFoldDB" id="A0A1Z8BCB8"/>
<name>A0A1Z8BCB8_9FLAO</name>